<sequence length="86" mass="10398">MRQQRRRRRKCPRQYALGYEHRFVRKPNYPNRSFAFATPAPTIFVVYVTISSKDDEELEAFNMDLEWLRREDFTTFSKVVVGDFNT</sequence>
<keyword evidence="2" id="KW-1185">Reference proteome</keyword>
<dbReference type="OrthoDB" id="5818039at2759"/>
<protein>
    <submittedName>
        <fullName evidence="3">Endo/exonuclease/phosphatase domain-containing protein</fullName>
    </submittedName>
</protein>
<dbReference type="AlphaFoldDB" id="A0A0N4WFS8"/>
<accession>A0A0N4WFS8</accession>
<reference evidence="3" key="1">
    <citation type="submission" date="2017-02" db="UniProtKB">
        <authorList>
            <consortium name="WormBaseParasite"/>
        </authorList>
    </citation>
    <scope>IDENTIFICATION</scope>
</reference>
<evidence type="ECO:0000313" key="1">
    <source>
        <dbReference type="EMBL" id="VDO37930.1"/>
    </source>
</evidence>
<dbReference type="EMBL" id="UZAF01017103">
    <property type="protein sequence ID" value="VDO37930.1"/>
    <property type="molecule type" value="Genomic_DNA"/>
</dbReference>
<dbReference type="Proteomes" id="UP000268014">
    <property type="component" value="Unassembled WGS sequence"/>
</dbReference>
<reference evidence="1 2" key="2">
    <citation type="submission" date="2018-11" db="EMBL/GenBank/DDBJ databases">
        <authorList>
            <consortium name="Pathogen Informatics"/>
        </authorList>
    </citation>
    <scope>NUCLEOTIDE SEQUENCE [LARGE SCALE GENOMIC DNA]</scope>
    <source>
        <strain evidence="1 2">MHpl1</strain>
    </source>
</reference>
<gene>
    <name evidence="1" type="ORF">HPLM_LOCUS9597</name>
</gene>
<dbReference type="WBParaSite" id="HPLM_0000960501-mRNA-1">
    <property type="protein sequence ID" value="HPLM_0000960501-mRNA-1"/>
    <property type="gene ID" value="HPLM_0000960501"/>
</dbReference>
<evidence type="ECO:0000313" key="3">
    <source>
        <dbReference type="WBParaSite" id="HPLM_0000960501-mRNA-1"/>
    </source>
</evidence>
<organism evidence="3">
    <name type="scientific">Haemonchus placei</name>
    <name type="common">Barber's pole worm</name>
    <dbReference type="NCBI Taxonomy" id="6290"/>
    <lineage>
        <taxon>Eukaryota</taxon>
        <taxon>Metazoa</taxon>
        <taxon>Ecdysozoa</taxon>
        <taxon>Nematoda</taxon>
        <taxon>Chromadorea</taxon>
        <taxon>Rhabditida</taxon>
        <taxon>Rhabditina</taxon>
        <taxon>Rhabditomorpha</taxon>
        <taxon>Strongyloidea</taxon>
        <taxon>Trichostrongylidae</taxon>
        <taxon>Haemonchus</taxon>
    </lineage>
</organism>
<evidence type="ECO:0000313" key="2">
    <source>
        <dbReference type="Proteomes" id="UP000268014"/>
    </source>
</evidence>
<name>A0A0N4WFS8_HAEPC</name>
<proteinExistence type="predicted"/>